<feature type="transmembrane region" description="Helical" evidence="6">
    <location>
        <begin position="152"/>
        <end position="181"/>
    </location>
</feature>
<feature type="transmembrane region" description="Helical" evidence="6">
    <location>
        <begin position="202"/>
        <end position="224"/>
    </location>
</feature>
<dbReference type="PANTHER" id="PTHR21716:SF62">
    <property type="entry name" value="TRANSPORT PROTEIN YDBI-RELATED"/>
    <property type="match status" value="1"/>
</dbReference>
<feature type="transmembrane region" description="Helical" evidence="6">
    <location>
        <begin position="68"/>
        <end position="89"/>
    </location>
</feature>
<keyword evidence="5 6" id="KW-0472">Membrane</keyword>
<evidence type="ECO:0000256" key="2">
    <source>
        <dbReference type="ARBA" id="ARBA00009773"/>
    </source>
</evidence>
<evidence type="ECO:0000256" key="1">
    <source>
        <dbReference type="ARBA" id="ARBA00004141"/>
    </source>
</evidence>
<keyword evidence="8" id="KW-1185">Reference proteome</keyword>
<dbReference type="GO" id="GO:0055085">
    <property type="term" value="P:transmembrane transport"/>
    <property type="evidence" value="ECO:0007669"/>
    <property type="project" value="TreeGrafter"/>
</dbReference>
<dbReference type="GO" id="GO:0016020">
    <property type="term" value="C:membrane"/>
    <property type="evidence" value="ECO:0007669"/>
    <property type="project" value="UniProtKB-SubCell"/>
</dbReference>
<comment type="caution">
    <text evidence="7">The sequence shown here is derived from an EMBL/GenBank/DDBJ whole genome shotgun (WGS) entry which is preliminary data.</text>
</comment>
<comment type="subcellular location">
    <subcellularLocation>
        <location evidence="1">Membrane</location>
        <topology evidence="1">Multi-pass membrane protein</topology>
    </subcellularLocation>
</comment>
<evidence type="ECO:0000256" key="3">
    <source>
        <dbReference type="ARBA" id="ARBA00022692"/>
    </source>
</evidence>
<dbReference type="AlphaFoldDB" id="A0A368TQ13"/>
<gene>
    <name evidence="7" type="ORF">DU505_21190</name>
</gene>
<sequence length="349" mass="37364">MDDGFGNLALFTRRVLIAVGLVALVAVLLYLAGQLIDVLLLVFAGILVAVSIDGVSRLFARYLPLSRFWTLSLAFLLIVLLFVGLGGLIGPPLMAQFPQLIQQLPEALQELAATLLDLPGIEAALKEVEGPGQIINPLLEQFTKIFTSTFGAIASFFLILLIGFYLVMSPAMYLSNMLLLFPPARRGRWLEVFAIQGRALRLWLLSRLISMLFVGISISIGLYFMGVPMASALGLIAGLLTFIPYLGPILGMIPTVLIAFLASPELALYAIVLYFVVETLESNVVMPVAAKGVVRLPPAYTVIVQLAGAAVAGLAGVILATPLAVVAVVAIQMLYIEDVLGDEVDVLGK</sequence>
<organism evidence="7 8">
    <name type="scientific">Billgrantia montanilacus</name>
    <dbReference type="NCBI Taxonomy" id="2282305"/>
    <lineage>
        <taxon>Bacteria</taxon>
        <taxon>Pseudomonadati</taxon>
        <taxon>Pseudomonadota</taxon>
        <taxon>Gammaproteobacteria</taxon>
        <taxon>Oceanospirillales</taxon>
        <taxon>Halomonadaceae</taxon>
        <taxon>Billgrantia</taxon>
    </lineage>
</organism>
<evidence type="ECO:0000256" key="6">
    <source>
        <dbReference type="SAM" id="Phobius"/>
    </source>
</evidence>
<dbReference type="InterPro" id="IPR002549">
    <property type="entry name" value="AI-2E-like"/>
</dbReference>
<keyword evidence="3 6" id="KW-0812">Transmembrane</keyword>
<evidence type="ECO:0000313" key="8">
    <source>
        <dbReference type="Proteomes" id="UP000252405"/>
    </source>
</evidence>
<feature type="transmembrane region" description="Helical" evidence="6">
    <location>
        <begin position="38"/>
        <end position="56"/>
    </location>
</feature>
<comment type="similarity">
    <text evidence="2">Belongs to the autoinducer-2 exporter (AI-2E) (TC 2.A.86) family.</text>
</comment>
<dbReference type="EMBL" id="QPII01000027">
    <property type="protein sequence ID" value="RCV86262.1"/>
    <property type="molecule type" value="Genomic_DNA"/>
</dbReference>
<protein>
    <submittedName>
        <fullName evidence="7">AI-2E family transporter</fullName>
    </submittedName>
</protein>
<dbReference type="Proteomes" id="UP000252405">
    <property type="component" value="Unassembled WGS sequence"/>
</dbReference>
<proteinExistence type="inferred from homology"/>
<dbReference type="OrthoDB" id="5761230at2"/>
<dbReference type="Pfam" id="PF01594">
    <property type="entry name" value="AI-2E_transport"/>
    <property type="match status" value="1"/>
</dbReference>
<evidence type="ECO:0000256" key="4">
    <source>
        <dbReference type="ARBA" id="ARBA00022989"/>
    </source>
</evidence>
<accession>A0A368TQ13</accession>
<name>A0A368TQ13_9GAMM</name>
<dbReference type="PANTHER" id="PTHR21716">
    <property type="entry name" value="TRANSMEMBRANE PROTEIN"/>
    <property type="match status" value="1"/>
</dbReference>
<dbReference type="RefSeq" id="WP_114480965.1">
    <property type="nucleotide sequence ID" value="NZ_QPII01000027.1"/>
</dbReference>
<feature type="transmembrane region" description="Helical" evidence="6">
    <location>
        <begin position="15"/>
        <end position="32"/>
    </location>
</feature>
<evidence type="ECO:0000313" key="7">
    <source>
        <dbReference type="EMBL" id="RCV86262.1"/>
    </source>
</evidence>
<reference evidence="7 8" key="1">
    <citation type="submission" date="2018-07" db="EMBL/GenBank/DDBJ databases">
        <title>Halomonas montanilacus sp. nov., isolated from Lake Pengyan on Tibetan Plateau.</title>
        <authorList>
            <person name="Lu H."/>
            <person name="Xing P."/>
            <person name="Wu Q."/>
        </authorList>
    </citation>
    <scope>NUCLEOTIDE SEQUENCE [LARGE SCALE GENOMIC DNA]</scope>
    <source>
        <strain evidence="7 8">PYC7W</strain>
    </source>
</reference>
<feature type="transmembrane region" description="Helical" evidence="6">
    <location>
        <begin position="302"/>
        <end position="331"/>
    </location>
</feature>
<keyword evidence="4 6" id="KW-1133">Transmembrane helix</keyword>
<evidence type="ECO:0000256" key="5">
    <source>
        <dbReference type="ARBA" id="ARBA00023136"/>
    </source>
</evidence>